<keyword evidence="1" id="KW-0413">Isomerase</keyword>
<dbReference type="Proteomes" id="UP001359559">
    <property type="component" value="Unassembled WGS sequence"/>
</dbReference>
<dbReference type="Gene3D" id="1.50.10.20">
    <property type="match status" value="1"/>
</dbReference>
<sequence length="158" mass="18171">MDNPSGNFKKKFRHISKGSWTFSDRDDGWQTSDSTAHALKCCMLLSMFPSDMVGEKMEAEKLFDPVNLLLSLQSKNGGFTGWEPARAYKWLEILNPTEFFEDIVVEHEYVECTGSIGREKSRIRLREQLNSLRTHKQRMVLGMVTGEFVSFLVPVLLF</sequence>
<dbReference type="GO" id="GO:0016104">
    <property type="term" value="P:triterpenoid biosynthetic process"/>
    <property type="evidence" value="ECO:0007669"/>
    <property type="project" value="InterPro"/>
</dbReference>
<reference evidence="2 3" key="1">
    <citation type="submission" date="2024-01" db="EMBL/GenBank/DDBJ databases">
        <title>The genomes of 5 underutilized Papilionoideae crops provide insights into root nodulation and disease resistance.</title>
        <authorList>
            <person name="Yuan L."/>
        </authorList>
    </citation>
    <scope>NUCLEOTIDE SEQUENCE [LARGE SCALE GENOMIC DNA]</scope>
    <source>
        <strain evidence="2">LY-2023</strain>
        <tissue evidence="2">Leaf</tissue>
    </source>
</reference>
<gene>
    <name evidence="2" type="ORF">RJT34_27628</name>
</gene>
<dbReference type="AlphaFoldDB" id="A0AAN9FGR3"/>
<dbReference type="EMBL" id="JAYKXN010000007">
    <property type="protein sequence ID" value="KAK7271593.1"/>
    <property type="molecule type" value="Genomic_DNA"/>
</dbReference>
<dbReference type="InterPro" id="IPR008930">
    <property type="entry name" value="Terpenoid_cyclase/PrenylTrfase"/>
</dbReference>
<keyword evidence="3" id="KW-1185">Reference proteome</keyword>
<dbReference type="PANTHER" id="PTHR11764:SF58">
    <property type="entry name" value="BETA-AMYRIN SYNTHASE-RELATED"/>
    <property type="match status" value="1"/>
</dbReference>
<evidence type="ECO:0000256" key="1">
    <source>
        <dbReference type="ARBA" id="ARBA00023235"/>
    </source>
</evidence>
<evidence type="ECO:0000313" key="2">
    <source>
        <dbReference type="EMBL" id="KAK7271593.1"/>
    </source>
</evidence>
<proteinExistence type="predicted"/>
<evidence type="ECO:0000313" key="3">
    <source>
        <dbReference type="Proteomes" id="UP001359559"/>
    </source>
</evidence>
<dbReference type="GO" id="GO:0005811">
    <property type="term" value="C:lipid droplet"/>
    <property type="evidence" value="ECO:0007669"/>
    <property type="project" value="InterPro"/>
</dbReference>
<protein>
    <submittedName>
        <fullName evidence="2">Uncharacterized protein</fullName>
    </submittedName>
</protein>
<dbReference type="PANTHER" id="PTHR11764">
    <property type="entry name" value="TERPENE CYCLASE/MUTASE FAMILY MEMBER"/>
    <property type="match status" value="1"/>
</dbReference>
<dbReference type="SUPFAM" id="SSF48239">
    <property type="entry name" value="Terpenoid cyclases/Protein prenyltransferases"/>
    <property type="match status" value="1"/>
</dbReference>
<dbReference type="InterPro" id="IPR018333">
    <property type="entry name" value="Squalene_cyclase"/>
</dbReference>
<organism evidence="2 3">
    <name type="scientific">Clitoria ternatea</name>
    <name type="common">Butterfly pea</name>
    <dbReference type="NCBI Taxonomy" id="43366"/>
    <lineage>
        <taxon>Eukaryota</taxon>
        <taxon>Viridiplantae</taxon>
        <taxon>Streptophyta</taxon>
        <taxon>Embryophyta</taxon>
        <taxon>Tracheophyta</taxon>
        <taxon>Spermatophyta</taxon>
        <taxon>Magnoliopsida</taxon>
        <taxon>eudicotyledons</taxon>
        <taxon>Gunneridae</taxon>
        <taxon>Pentapetalae</taxon>
        <taxon>rosids</taxon>
        <taxon>fabids</taxon>
        <taxon>Fabales</taxon>
        <taxon>Fabaceae</taxon>
        <taxon>Papilionoideae</taxon>
        <taxon>50 kb inversion clade</taxon>
        <taxon>NPAAA clade</taxon>
        <taxon>indigoferoid/millettioid clade</taxon>
        <taxon>Phaseoleae</taxon>
        <taxon>Clitoria</taxon>
    </lineage>
</organism>
<name>A0AAN9FGR3_CLITE</name>
<comment type="caution">
    <text evidence="2">The sequence shown here is derived from an EMBL/GenBank/DDBJ whole genome shotgun (WGS) entry which is preliminary data.</text>
</comment>
<dbReference type="GO" id="GO:0042300">
    <property type="term" value="F:beta-amyrin synthase activity"/>
    <property type="evidence" value="ECO:0007669"/>
    <property type="project" value="TreeGrafter"/>
</dbReference>
<accession>A0AAN9FGR3</accession>